<sequence>MKLLFFTFVLLCFLQQAQGQVSGKVATPDQQPLPFVNVLLMNAGDSSLVKGAVATETGEYKIDGMAAGDYFLRFSLVGYKTFNTPVFRIDANAPRDFGVQVLEEDSQQLDEIVVQADRPLYQQEVDRTVVNVENSVMTKGSSALQVLERSPGVFVDMRNNSIALNGKSSVMLMINGKLIRLPMAQVVAMLNGMSANDIEKIELITSPPARYDAEGTAGMINIVIKKHEEIGTTGSFSATGGYGWGEKANGSVSVSHNTGRANFYGSYSFMHNRARDGWVAQSTQNMPTFGGELSVDVGSTTKSITNNHNATLGFDINARKATFGGSATYNTSRGPRHTYNSGNYTIIASDSLLVMHAAIDGKSNWGNLVTNLYLDKPLREGEKLNIDLDYLRYSNENPTEINIAFLDREGREAQPGGNIFSTRQRGVARSPIQVGVFKTDYARQWKTIKFEAGLKGTLTASTSLSRIETYTDGAWSGSGRYTNDTDMREVIAAAYSSMEAQVTPAVRLVAGLRYEYSHTHANADKQENNIDRKLGKLFPSLFLTRRLNDHAELQLSYTKRITRPSYNDLTSYLFYNDPMSVATGNPSLRPTISNNLKIGYTYNGYSFSLQAGRDDHPIVLYQQKESPARDLMYLQPQNMAYQNNLTFQASLPFTVNNWWSMSYSVVGGLRQFKLDHTPEKLRKTYFAYTLNGSETFTLPANFSLEVSGWYNSSQYEGSKKIRGFGMLNAGVKKDLNHNWGSLQLTVTDLLKSMRVNGFFGALTEEAFSLKAEYTYKAESASYRIVKITYTKTFGNTKMKSRDSRGAVSTDERERIRKN</sequence>
<name>A0A1M5QPI2_9BACT</name>
<dbReference type="Proteomes" id="UP000184212">
    <property type="component" value="Unassembled WGS sequence"/>
</dbReference>
<keyword evidence="5" id="KW-0732">Signal</keyword>
<dbReference type="AlphaFoldDB" id="A0A1M5QPI2"/>
<dbReference type="STRING" id="947013.SAMN04488109_2939"/>
<dbReference type="SUPFAM" id="SSF56935">
    <property type="entry name" value="Porins"/>
    <property type="match status" value="1"/>
</dbReference>
<dbReference type="Gene3D" id="2.40.170.20">
    <property type="entry name" value="TonB-dependent receptor, beta-barrel domain"/>
    <property type="match status" value="1"/>
</dbReference>
<organism evidence="7 8">
    <name type="scientific">Chryseolinea serpens</name>
    <dbReference type="NCBI Taxonomy" id="947013"/>
    <lineage>
        <taxon>Bacteria</taxon>
        <taxon>Pseudomonadati</taxon>
        <taxon>Bacteroidota</taxon>
        <taxon>Cytophagia</taxon>
        <taxon>Cytophagales</taxon>
        <taxon>Fulvivirgaceae</taxon>
        <taxon>Chryseolinea</taxon>
    </lineage>
</organism>
<evidence type="ECO:0000259" key="6">
    <source>
        <dbReference type="Pfam" id="PF14905"/>
    </source>
</evidence>
<feature type="domain" description="Outer membrane protein beta-barrel" evidence="6">
    <location>
        <begin position="380"/>
        <end position="757"/>
    </location>
</feature>
<dbReference type="EMBL" id="FQWQ01000002">
    <property type="protein sequence ID" value="SHH15994.1"/>
    <property type="molecule type" value="Genomic_DNA"/>
</dbReference>
<evidence type="ECO:0000256" key="3">
    <source>
        <dbReference type="ARBA" id="ARBA00023237"/>
    </source>
</evidence>
<protein>
    <submittedName>
        <fullName evidence="7">Outer membrane receptor proteins, mostly Fe transport</fullName>
    </submittedName>
</protein>
<dbReference type="Pfam" id="PF13715">
    <property type="entry name" value="CarbopepD_reg_2"/>
    <property type="match status" value="1"/>
</dbReference>
<proteinExistence type="predicted"/>
<feature type="chain" id="PRO_5013313936" evidence="5">
    <location>
        <begin position="18"/>
        <end position="818"/>
    </location>
</feature>
<dbReference type="PANTHER" id="PTHR40980">
    <property type="entry name" value="PLUG DOMAIN-CONTAINING PROTEIN"/>
    <property type="match status" value="1"/>
</dbReference>
<reference evidence="7 8" key="1">
    <citation type="submission" date="2016-11" db="EMBL/GenBank/DDBJ databases">
        <authorList>
            <person name="Jaros S."/>
            <person name="Januszkiewicz K."/>
            <person name="Wedrychowicz H."/>
        </authorList>
    </citation>
    <scope>NUCLEOTIDE SEQUENCE [LARGE SCALE GENOMIC DNA]</scope>
    <source>
        <strain evidence="7 8">DSM 24574</strain>
    </source>
</reference>
<evidence type="ECO:0000256" key="2">
    <source>
        <dbReference type="ARBA" id="ARBA00023136"/>
    </source>
</evidence>
<feature type="region of interest" description="Disordered" evidence="4">
    <location>
        <begin position="797"/>
        <end position="818"/>
    </location>
</feature>
<keyword evidence="7" id="KW-0675">Receptor</keyword>
<evidence type="ECO:0000256" key="1">
    <source>
        <dbReference type="ARBA" id="ARBA00004442"/>
    </source>
</evidence>
<comment type="subcellular location">
    <subcellularLocation>
        <location evidence="1">Cell outer membrane</location>
    </subcellularLocation>
</comment>
<feature type="compositionally biased region" description="Basic and acidic residues" evidence="4">
    <location>
        <begin position="799"/>
        <end position="818"/>
    </location>
</feature>
<dbReference type="OrthoDB" id="905812at2"/>
<keyword evidence="8" id="KW-1185">Reference proteome</keyword>
<gene>
    <name evidence="7" type="ORF">SAMN04488109_2939</name>
</gene>
<evidence type="ECO:0000256" key="4">
    <source>
        <dbReference type="SAM" id="MobiDB-lite"/>
    </source>
</evidence>
<dbReference type="InterPro" id="IPR037066">
    <property type="entry name" value="Plug_dom_sf"/>
</dbReference>
<accession>A0A1M5QPI2</accession>
<keyword evidence="2" id="KW-0472">Membrane</keyword>
<feature type="signal peptide" evidence="5">
    <location>
        <begin position="1"/>
        <end position="17"/>
    </location>
</feature>
<dbReference type="Pfam" id="PF14905">
    <property type="entry name" value="OMP_b-brl_3"/>
    <property type="match status" value="1"/>
</dbReference>
<dbReference type="InterPro" id="IPR008969">
    <property type="entry name" value="CarboxyPept-like_regulatory"/>
</dbReference>
<evidence type="ECO:0000313" key="8">
    <source>
        <dbReference type="Proteomes" id="UP000184212"/>
    </source>
</evidence>
<dbReference type="Gene3D" id="2.170.130.10">
    <property type="entry name" value="TonB-dependent receptor, plug domain"/>
    <property type="match status" value="1"/>
</dbReference>
<dbReference type="SUPFAM" id="SSF49464">
    <property type="entry name" value="Carboxypeptidase regulatory domain-like"/>
    <property type="match status" value="1"/>
</dbReference>
<keyword evidence="3" id="KW-0998">Cell outer membrane</keyword>
<dbReference type="RefSeq" id="WP_073135434.1">
    <property type="nucleotide sequence ID" value="NZ_FQWQ01000002.1"/>
</dbReference>
<dbReference type="PANTHER" id="PTHR40980:SF4">
    <property type="entry name" value="TONB-DEPENDENT RECEPTOR-LIKE BETA-BARREL DOMAIN-CONTAINING PROTEIN"/>
    <property type="match status" value="1"/>
</dbReference>
<evidence type="ECO:0000256" key="5">
    <source>
        <dbReference type="SAM" id="SignalP"/>
    </source>
</evidence>
<dbReference type="InterPro" id="IPR041700">
    <property type="entry name" value="OMP_b-brl_3"/>
</dbReference>
<evidence type="ECO:0000313" key="7">
    <source>
        <dbReference type="EMBL" id="SHH15994.1"/>
    </source>
</evidence>
<dbReference type="GO" id="GO:0009279">
    <property type="term" value="C:cell outer membrane"/>
    <property type="evidence" value="ECO:0007669"/>
    <property type="project" value="UniProtKB-SubCell"/>
</dbReference>
<dbReference type="InterPro" id="IPR036942">
    <property type="entry name" value="Beta-barrel_TonB_sf"/>
</dbReference>